<dbReference type="InterPro" id="IPR025680">
    <property type="entry name" value="DddI"/>
</dbReference>
<proteinExistence type="predicted"/>
<organism evidence="1 2">
    <name type="scientific">Chondromyces crocatus</name>
    <dbReference type="NCBI Taxonomy" id="52"/>
    <lineage>
        <taxon>Bacteria</taxon>
        <taxon>Pseudomonadati</taxon>
        <taxon>Myxococcota</taxon>
        <taxon>Polyangia</taxon>
        <taxon>Polyangiales</taxon>
        <taxon>Polyangiaceae</taxon>
        <taxon>Chondromyces</taxon>
    </lineage>
</organism>
<protein>
    <submittedName>
        <fullName evidence="1">Uncharacterized protein</fullName>
    </submittedName>
</protein>
<sequence length="66" mass="7556">MSGSKEPPYFTSTGELDVDEPIAFRFGGEWSEFPLRNSIPTSIARQVMRDFCVTGKLSRNIQWEQD</sequence>
<name>A0A0K1EL03_CHOCO</name>
<dbReference type="AlphaFoldDB" id="A0A0K1EL03"/>
<dbReference type="Pfam" id="PF14430">
    <property type="entry name" value="Imm1"/>
    <property type="match status" value="1"/>
</dbReference>
<dbReference type="STRING" id="52.CMC5_057140"/>
<dbReference type="KEGG" id="ccro:CMC5_057140"/>
<dbReference type="EMBL" id="CP012159">
    <property type="protein sequence ID" value="AKT41506.1"/>
    <property type="molecule type" value="Genomic_DNA"/>
</dbReference>
<gene>
    <name evidence="1" type="ORF">CMC5_057140</name>
</gene>
<dbReference type="Proteomes" id="UP000067626">
    <property type="component" value="Chromosome"/>
</dbReference>
<reference evidence="1 2" key="1">
    <citation type="submission" date="2015-07" db="EMBL/GenBank/DDBJ databases">
        <title>Genome analysis of myxobacterium Chondromyces crocatus Cm c5 reveals a high potential for natural compound synthesis and the genetic basis for the loss of fruiting body formation.</title>
        <authorList>
            <person name="Zaburannyi N."/>
            <person name="Bunk B."/>
            <person name="Maier J."/>
            <person name="Overmann J."/>
            <person name="Mueller R."/>
        </authorList>
    </citation>
    <scope>NUCLEOTIDE SEQUENCE [LARGE SCALE GENOMIC DNA]</scope>
    <source>
        <strain evidence="1 2">Cm c5</strain>
    </source>
</reference>
<keyword evidence="2" id="KW-1185">Reference proteome</keyword>
<accession>A0A0K1EL03</accession>
<evidence type="ECO:0000313" key="2">
    <source>
        <dbReference type="Proteomes" id="UP000067626"/>
    </source>
</evidence>
<evidence type="ECO:0000313" key="1">
    <source>
        <dbReference type="EMBL" id="AKT41506.1"/>
    </source>
</evidence>